<reference evidence="5 6" key="1">
    <citation type="submission" date="2019-07" db="EMBL/GenBank/DDBJ databases">
        <title>Gilliamella genomes.</title>
        <authorList>
            <person name="Zheng H."/>
        </authorList>
    </citation>
    <scope>NUCLEOTIDE SEQUENCE [LARGE SCALE GENOMIC DNA]</scope>
    <source>
        <strain evidence="5 6">W8127</strain>
    </source>
</reference>
<dbReference type="InterPro" id="IPR036388">
    <property type="entry name" value="WH-like_DNA-bd_sf"/>
</dbReference>
<evidence type="ECO:0000259" key="4">
    <source>
        <dbReference type="PROSITE" id="PS50956"/>
    </source>
</evidence>
<sequence>MDKKDRAILSELRNNSRQSWREIGDKVFLSSQAVGQRVQDLLNNHIIEKFTIKEQKQNLQFITIYMNTNQFTSFENLVKSFNEVIEFYKITGDGCYMIISHFDSDALNLFLTKITDFGRYKVSHRLKQIL</sequence>
<comment type="caution">
    <text evidence="5">The sequence shown here is derived from an EMBL/GenBank/DDBJ whole genome shotgun (WGS) entry which is preliminary data.</text>
</comment>
<accession>A0A556SZH6</accession>
<dbReference type="InterPro" id="IPR036390">
    <property type="entry name" value="WH_DNA-bd_sf"/>
</dbReference>
<feature type="domain" description="HTH asnC-type" evidence="4">
    <location>
        <begin position="1"/>
        <end position="53"/>
    </location>
</feature>
<dbReference type="Pfam" id="PF13404">
    <property type="entry name" value="HTH_AsnC-type"/>
    <property type="match status" value="1"/>
</dbReference>
<evidence type="ECO:0000256" key="2">
    <source>
        <dbReference type="ARBA" id="ARBA00023125"/>
    </source>
</evidence>
<dbReference type="PRINTS" id="PR00033">
    <property type="entry name" value="HTHASNC"/>
</dbReference>
<dbReference type="InterPro" id="IPR019888">
    <property type="entry name" value="Tscrpt_reg_AsnC-like"/>
</dbReference>
<evidence type="ECO:0000313" key="6">
    <source>
        <dbReference type="Proteomes" id="UP000319483"/>
    </source>
</evidence>
<dbReference type="PANTHER" id="PTHR30154">
    <property type="entry name" value="LEUCINE-RESPONSIVE REGULATORY PROTEIN"/>
    <property type="match status" value="1"/>
</dbReference>
<evidence type="ECO:0000256" key="3">
    <source>
        <dbReference type="ARBA" id="ARBA00023163"/>
    </source>
</evidence>
<evidence type="ECO:0000256" key="1">
    <source>
        <dbReference type="ARBA" id="ARBA00023015"/>
    </source>
</evidence>
<evidence type="ECO:0000313" key="5">
    <source>
        <dbReference type="EMBL" id="TSK06475.1"/>
    </source>
</evidence>
<dbReference type="Gene3D" id="1.10.10.10">
    <property type="entry name" value="Winged helix-like DNA-binding domain superfamily/Winged helix DNA-binding domain"/>
    <property type="match status" value="1"/>
</dbReference>
<dbReference type="InterPro" id="IPR011008">
    <property type="entry name" value="Dimeric_a/b-barrel"/>
</dbReference>
<keyword evidence="2" id="KW-0238">DNA-binding</keyword>
<dbReference type="SMART" id="SM00344">
    <property type="entry name" value="HTH_ASNC"/>
    <property type="match status" value="1"/>
</dbReference>
<dbReference type="AlphaFoldDB" id="A0A556SZH6"/>
<keyword evidence="3" id="KW-0804">Transcription</keyword>
<dbReference type="EMBL" id="VMHM01000001">
    <property type="protein sequence ID" value="TSK06475.1"/>
    <property type="molecule type" value="Genomic_DNA"/>
</dbReference>
<dbReference type="Gene3D" id="3.30.70.920">
    <property type="match status" value="1"/>
</dbReference>
<dbReference type="InterPro" id="IPR019887">
    <property type="entry name" value="Tscrpt_reg_AsnC/Lrp_C"/>
</dbReference>
<dbReference type="Pfam" id="PF01037">
    <property type="entry name" value="AsnC_trans_reg"/>
    <property type="match status" value="1"/>
</dbReference>
<dbReference type="Proteomes" id="UP000319483">
    <property type="component" value="Unassembled WGS sequence"/>
</dbReference>
<dbReference type="RefSeq" id="WP_144091238.1">
    <property type="nucleotide sequence ID" value="NZ_VMHM01000001.1"/>
</dbReference>
<dbReference type="GO" id="GO:0043565">
    <property type="term" value="F:sequence-specific DNA binding"/>
    <property type="evidence" value="ECO:0007669"/>
    <property type="project" value="InterPro"/>
</dbReference>
<dbReference type="PANTHER" id="PTHR30154:SF34">
    <property type="entry name" value="TRANSCRIPTIONAL REGULATOR AZLB"/>
    <property type="match status" value="1"/>
</dbReference>
<organism evidence="5 6">
    <name type="scientific">Gilliamella apicola</name>
    <dbReference type="NCBI Taxonomy" id="1196095"/>
    <lineage>
        <taxon>Bacteria</taxon>
        <taxon>Pseudomonadati</taxon>
        <taxon>Pseudomonadota</taxon>
        <taxon>Gammaproteobacteria</taxon>
        <taxon>Orbales</taxon>
        <taxon>Orbaceae</taxon>
        <taxon>Gilliamella</taxon>
    </lineage>
</organism>
<keyword evidence="1" id="KW-0805">Transcription regulation</keyword>
<name>A0A556SZH6_9GAMM</name>
<dbReference type="InterPro" id="IPR000485">
    <property type="entry name" value="AsnC-type_HTH_dom"/>
</dbReference>
<dbReference type="SUPFAM" id="SSF46785">
    <property type="entry name" value="Winged helix' DNA-binding domain"/>
    <property type="match status" value="1"/>
</dbReference>
<proteinExistence type="predicted"/>
<dbReference type="GO" id="GO:0043200">
    <property type="term" value="P:response to amino acid"/>
    <property type="evidence" value="ECO:0007669"/>
    <property type="project" value="TreeGrafter"/>
</dbReference>
<protein>
    <submittedName>
        <fullName evidence="5">AsnC family transcriptional regulator</fullName>
    </submittedName>
</protein>
<dbReference type="SUPFAM" id="SSF54909">
    <property type="entry name" value="Dimeric alpha+beta barrel"/>
    <property type="match status" value="1"/>
</dbReference>
<dbReference type="GO" id="GO:0005829">
    <property type="term" value="C:cytosol"/>
    <property type="evidence" value="ECO:0007669"/>
    <property type="project" value="TreeGrafter"/>
</dbReference>
<dbReference type="PROSITE" id="PS50956">
    <property type="entry name" value="HTH_ASNC_2"/>
    <property type="match status" value="1"/>
</dbReference>
<gene>
    <name evidence="5" type="ORF">FPQ15_01165</name>
</gene>